<reference evidence="1 2" key="1">
    <citation type="journal article" date="2013" name="ISME J.">
        <title>By their genes ye shall know them: genomic signatures of predatory bacteria.</title>
        <authorList>
            <person name="Pasternak Z."/>
            <person name="Pietrokovski S."/>
            <person name="Rotem O."/>
            <person name="Gophna U."/>
            <person name="Lurie-Weinberger M.N."/>
            <person name="Jurkevitch E."/>
        </authorList>
    </citation>
    <scope>NUCLEOTIDE SEQUENCE [LARGE SCALE GENOMIC DNA]</scope>
    <source>
        <strain evidence="1 2">JSS</strain>
    </source>
</reference>
<dbReference type="STRING" id="1184267.A11Q_1570"/>
<dbReference type="GO" id="GO:0003700">
    <property type="term" value="F:DNA-binding transcription factor activity"/>
    <property type="evidence" value="ECO:0007669"/>
    <property type="project" value="TreeGrafter"/>
</dbReference>
<dbReference type="SUPFAM" id="SSF46785">
    <property type="entry name" value="Winged helix' DNA-binding domain"/>
    <property type="match status" value="1"/>
</dbReference>
<evidence type="ECO:0000313" key="2">
    <source>
        <dbReference type="Proteomes" id="UP000012040"/>
    </source>
</evidence>
<protein>
    <recommendedName>
        <fullName evidence="3">Transcriptional regulator</fullName>
    </recommendedName>
</protein>
<dbReference type="eggNOG" id="COG1959">
    <property type="taxonomic scope" value="Bacteria"/>
</dbReference>
<dbReference type="PATRIC" id="fig|1184267.3.peg.1588"/>
<evidence type="ECO:0008006" key="3">
    <source>
        <dbReference type="Google" id="ProtNLM"/>
    </source>
</evidence>
<dbReference type="Gene3D" id="1.10.10.10">
    <property type="entry name" value="Winged helix-like DNA-binding domain superfamily/Winged helix DNA-binding domain"/>
    <property type="match status" value="1"/>
</dbReference>
<dbReference type="InterPro" id="IPR036390">
    <property type="entry name" value="WH_DNA-bd_sf"/>
</dbReference>
<dbReference type="InterPro" id="IPR000944">
    <property type="entry name" value="Tscrpt_reg_Rrf2"/>
</dbReference>
<keyword evidence="2" id="KW-1185">Reference proteome</keyword>
<evidence type="ECO:0000313" key="1">
    <source>
        <dbReference type="EMBL" id="AGH95786.1"/>
    </source>
</evidence>
<dbReference type="HOGENOM" id="CLU_107144_4_2_7"/>
<dbReference type="AlphaFoldDB" id="M4VCM2"/>
<dbReference type="PANTHER" id="PTHR33221">
    <property type="entry name" value="WINGED HELIX-TURN-HELIX TRANSCRIPTIONAL REGULATOR, RRF2 FAMILY"/>
    <property type="match status" value="1"/>
</dbReference>
<dbReference type="InterPro" id="IPR036388">
    <property type="entry name" value="WH-like_DNA-bd_sf"/>
</dbReference>
<dbReference type="Proteomes" id="UP000012040">
    <property type="component" value="Chromosome"/>
</dbReference>
<proteinExistence type="predicted"/>
<sequence>MVNQQFATAVHILTALACKKDLMNSDSLAKSVNTNPVVIRRLLSQLTKAKLVLTVRGKSGGVKLARDSASINLKDVYVALSPSESIAPRNKSPHKECAVSCAMYTIMSSVADGTQKATLKYLETQKLSDLARKVSKSHANN</sequence>
<gene>
    <name evidence="1" type="ORF">A11Q_1570</name>
</gene>
<dbReference type="OrthoDB" id="9802344at2"/>
<dbReference type="GO" id="GO:0005829">
    <property type="term" value="C:cytosol"/>
    <property type="evidence" value="ECO:0007669"/>
    <property type="project" value="TreeGrafter"/>
</dbReference>
<organism evidence="1 2">
    <name type="scientific">Pseudobdellovibrio exovorus JSS</name>
    <dbReference type="NCBI Taxonomy" id="1184267"/>
    <lineage>
        <taxon>Bacteria</taxon>
        <taxon>Pseudomonadati</taxon>
        <taxon>Bdellovibrionota</taxon>
        <taxon>Bdellovibrionia</taxon>
        <taxon>Bdellovibrionales</taxon>
        <taxon>Pseudobdellovibrionaceae</taxon>
        <taxon>Pseudobdellovibrio</taxon>
    </lineage>
</organism>
<dbReference type="EMBL" id="CP003537">
    <property type="protein sequence ID" value="AGH95786.1"/>
    <property type="molecule type" value="Genomic_DNA"/>
</dbReference>
<dbReference type="KEGG" id="bex:A11Q_1570"/>
<dbReference type="Pfam" id="PF02082">
    <property type="entry name" value="Rrf2"/>
    <property type="match status" value="1"/>
</dbReference>
<dbReference type="PROSITE" id="PS51197">
    <property type="entry name" value="HTH_RRF2_2"/>
    <property type="match status" value="1"/>
</dbReference>
<accession>M4VCM2</accession>
<name>M4VCM2_9BACT</name>
<dbReference type="PANTHER" id="PTHR33221:SF15">
    <property type="entry name" value="HTH-TYPE TRANSCRIPTIONAL REGULATOR YWGB-RELATED"/>
    <property type="match status" value="1"/>
</dbReference>